<gene>
    <name evidence="5" type="ORF">AArcSt2_10330</name>
</gene>
<reference evidence="5" key="1">
    <citation type="journal article" date="2022" name="Syst. Appl. Microbiol.">
        <title>Natronocalculus amylovorans gen. nov., sp. nov., and Natranaeroarchaeum aerophilus sp. nov., dominant culturable amylolytic natronoarchaea from hypersaline soda lakes in southwestern Siberia.</title>
        <authorList>
            <person name="Sorokin D.Y."/>
            <person name="Elcheninov A.G."/>
            <person name="Khizhniak T.V."/>
            <person name="Koenen M."/>
            <person name="Bale N.J."/>
            <person name="Damste J.S.S."/>
            <person name="Kublanov I.V."/>
        </authorList>
    </citation>
    <scope>NUCLEOTIDE SEQUENCE</scope>
    <source>
        <strain evidence="5">AArc-St2</strain>
    </source>
</reference>
<keyword evidence="5" id="KW-0456">Lyase</keyword>
<sequence>MARRSVLFSPGDRPELLRKASQTEADVIVFDLEDAVSPARKDDARSAVRSVLTDPDFSPTAEVCVRLSGVDDRADLAAICADGSVVDAIMRSKVDDPAQIDELQAQLMGYDDDLTLYALIETAQGVLNAEAIAAATATDVVVFGAEDLAADLGATRTTEGTEVLYARERVVLAASAANIDAIDTLYTDFSDTEGLRTDTEFSLTLGFDGKLAIHPNQVPVINDAFTPTDEQLEWAKKVLAARDEAAASDRGVFQVAGEMIDAPLIAQAERILERAA</sequence>
<dbReference type="InterPro" id="IPR015813">
    <property type="entry name" value="Pyrv/PenolPyrv_kinase-like_dom"/>
</dbReference>
<organism evidence="5 6">
    <name type="scientific">Natronocalculus amylovorans</name>
    <dbReference type="NCBI Taxonomy" id="2917812"/>
    <lineage>
        <taxon>Archaea</taxon>
        <taxon>Methanobacteriati</taxon>
        <taxon>Methanobacteriota</taxon>
        <taxon>Stenosarchaea group</taxon>
        <taxon>Halobacteria</taxon>
        <taxon>Halobacteriales</taxon>
        <taxon>Haloferacaceae</taxon>
        <taxon>Natronocalculus</taxon>
    </lineage>
</organism>
<dbReference type="GO" id="GO:0006107">
    <property type="term" value="P:oxaloacetate metabolic process"/>
    <property type="evidence" value="ECO:0007669"/>
    <property type="project" value="TreeGrafter"/>
</dbReference>
<evidence type="ECO:0000313" key="5">
    <source>
        <dbReference type="EMBL" id="MCL9817338.1"/>
    </source>
</evidence>
<dbReference type="SUPFAM" id="SSF51621">
    <property type="entry name" value="Phosphoenolpyruvate/pyruvate domain"/>
    <property type="match status" value="1"/>
</dbReference>
<dbReference type="GO" id="GO:0016829">
    <property type="term" value="F:lyase activity"/>
    <property type="evidence" value="ECO:0007669"/>
    <property type="project" value="UniProtKB-KW"/>
</dbReference>
<evidence type="ECO:0000256" key="1">
    <source>
        <dbReference type="ARBA" id="ARBA00001946"/>
    </source>
</evidence>
<protein>
    <submittedName>
        <fullName evidence="5">CoA ester lyase</fullName>
    </submittedName>
</protein>
<accession>A0AAE3FYG3</accession>
<dbReference type="InterPro" id="IPR005000">
    <property type="entry name" value="Aldolase/citrate-lyase_domain"/>
</dbReference>
<dbReference type="InterPro" id="IPR011206">
    <property type="entry name" value="Citrate_lyase_beta/mcl1/mcl2"/>
</dbReference>
<keyword evidence="2" id="KW-0479">Metal-binding</keyword>
<evidence type="ECO:0000256" key="2">
    <source>
        <dbReference type="ARBA" id="ARBA00022723"/>
    </source>
</evidence>
<dbReference type="PANTHER" id="PTHR32308">
    <property type="entry name" value="LYASE BETA SUBUNIT, PUTATIVE (AFU_ORTHOLOGUE AFUA_4G13030)-RELATED"/>
    <property type="match status" value="1"/>
</dbReference>
<dbReference type="RefSeq" id="WP_250584391.1">
    <property type="nucleotide sequence ID" value="NZ_JAKRVX010000003.1"/>
</dbReference>
<dbReference type="Gene3D" id="3.20.20.60">
    <property type="entry name" value="Phosphoenolpyruvate-binding domains"/>
    <property type="match status" value="1"/>
</dbReference>
<dbReference type="GO" id="GO:0000287">
    <property type="term" value="F:magnesium ion binding"/>
    <property type="evidence" value="ECO:0007669"/>
    <property type="project" value="TreeGrafter"/>
</dbReference>
<evidence type="ECO:0000256" key="3">
    <source>
        <dbReference type="ARBA" id="ARBA00022842"/>
    </source>
</evidence>
<dbReference type="InterPro" id="IPR040442">
    <property type="entry name" value="Pyrv_kinase-like_dom_sf"/>
</dbReference>
<proteinExistence type="predicted"/>
<reference evidence="5" key="2">
    <citation type="submission" date="2022-02" db="EMBL/GenBank/DDBJ databases">
        <authorList>
            <person name="Elcheninov A.G."/>
            <person name="Sorokin D.Y."/>
            <person name="Kublanov I.V."/>
        </authorList>
    </citation>
    <scope>NUCLEOTIDE SEQUENCE</scope>
    <source>
        <strain evidence="5">AArc-St2</strain>
    </source>
</reference>
<comment type="cofactor">
    <cofactor evidence="1">
        <name>Mg(2+)</name>
        <dbReference type="ChEBI" id="CHEBI:18420"/>
    </cofactor>
</comment>
<feature type="domain" description="HpcH/HpaI aldolase/citrate lyase" evidence="4">
    <location>
        <begin position="4"/>
        <end position="215"/>
    </location>
</feature>
<comment type="caution">
    <text evidence="5">The sequence shown here is derived from an EMBL/GenBank/DDBJ whole genome shotgun (WGS) entry which is preliminary data.</text>
</comment>
<keyword evidence="3" id="KW-0460">Magnesium</keyword>
<evidence type="ECO:0000259" key="4">
    <source>
        <dbReference type="Pfam" id="PF03328"/>
    </source>
</evidence>
<keyword evidence="6" id="KW-1185">Reference proteome</keyword>
<name>A0AAE3FYG3_9EURY</name>
<dbReference type="AlphaFoldDB" id="A0AAE3FYG3"/>
<dbReference type="EMBL" id="JAKRVX010000003">
    <property type="protein sequence ID" value="MCL9817338.1"/>
    <property type="molecule type" value="Genomic_DNA"/>
</dbReference>
<dbReference type="Proteomes" id="UP001203207">
    <property type="component" value="Unassembled WGS sequence"/>
</dbReference>
<dbReference type="PIRSF" id="PIRSF015582">
    <property type="entry name" value="Cit_lyase_B"/>
    <property type="match status" value="1"/>
</dbReference>
<dbReference type="Pfam" id="PF03328">
    <property type="entry name" value="HpcH_HpaI"/>
    <property type="match status" value="1"/>
</dbReference>
<dbReference type="PANTHER" id="PTHR32308:SF0">
    <property type="entry name" value="HPCH_HPAI ALDOLASE_CITRATE LYASE DOMAIN-CONTAINING PROTEIN"/>
    <property type="match status" value="1"/>
</dbReference>
<evidence type="ECO:0000313" key="6">
    <source>
        <dbReference type="Proteomes" id="UP001203207"/>
    </source>
</evidence>